<dbReference type="RefSeq" id="WP_006979841.1">
    <property type="nucleotide sequence ID" value="NZ_ABVL01000006.1"/>
</dbReference>
<evidence type="ECO:0000259" key="5">
    <source>
        <dbReference type="PROSITE" id="PS50893"/>
    </source>
</evidence>
<comment type="caution">
    <text evidence="6">The sequence shown here is derived from an EMBL/GenBank/DDBJ whole genome shotgun (WGS) entry which is preliminary data.</text>
</comment>
<dbReference type="InterPro" id="IPR027417">
    <property type="entry name" value="P-loop_NTPase"/>
</dbReference>
<dbReference type="PIRSF" id="PIRSF039085">
    <property type="entry name" value="ABC_ATPase_HisP"/>
    <property type="match status" value="1"/>
</dbReference>
<evidence type="ECO:0000256" key="1">
    <source>
        <dbReference type="ARBA" id="ARBA00005417"/>
    </source>
</evidence>
<dbReference type="Gene3D" id="3.40.50.300">
    <property type="entry name" value="P-loop containing nucleotide triphosphate hydrolases"/>
    <property type="match status" value="1"/>
</dbReference>
<evidence type="ECO:0000313" key="7">
    <source>
        <dbReference type="Proteomes" id="UP000005824"/>
    </source>
</evidence>
<dbReference type="AlphaFoldDB" id="B4D0R5"/>
<dbReference type="InterPro" id="IPR003593">
    <property type="entry name" value="AAA+_ATPase"/>
</dbReference>
<gene>
    <name evidence="6" type="ORF">CfE428DRAFT_2516</name>
</gene>
<evidence type="ECO:0000256" key="4">
    <source>
        <dbReference type="ARBA" id="ARBA00022840"/>
    </source>
</evidence>
<dbReference type="GO" id="GO:0015424">
    <property type="term" value="F:ABC-type amino acid transporter activity"/>
    <property type="evidence" value="ECO:0007669"/>
    <property type="project" value="InterPro"/>
</dbReference>
<protein>
    <submittedName>
        <fullName evidence="6">ABC transporter-related protein</fullName>
    </submittedName>
</protein>
<dbReference type="EMBL" id="ABVL01000006">
    <property type="protein sequence ID" value="EDY19927.1"/>
    <property type="molecule type" value="Genomic_DNA"/>
</dbReference>
<dbReference type="STRING" id="497964.CfE428DRAFT_2516"/>
<comment type="similarity">
    <text evidence="1">Belongs to the ABC transporter superfamily.</text>
</comment>
<keyword evidence="4" id="KW-0067">ATP-binding</keyword>
<evidence type="ECO:0000256" key="3">
    <source>
        <dbReference type="ARBA" id="ARBA00022741"/>
    </source>
</evidence>
<organism evidence="6 7">
    <name type="scientific">Chthoniobacter flavus Ellin428</name>
    <dbReference type="NCBI Taxonomy" id="497964"/>
    <lineage>
        <taxon>Bacteria</taxon>
        <taxon>Pseudomonadati</taxon>
        <taxon>Verrucomicrobiota</taxon>
        <taxon>Spartobacteria</taxon>
        <taxon>Chthoniobacterales</taxon>
        <taxon>Chthoniobacteraceae</taxon>
        <taxon>Chthoniobacter</taxon>
    </lineage>
</organism>
<evidence type="ECO:0000313" key="6">
    <source>
        <dbReference type="EMBL" id="EDY19927.1"/>
    </source>
</evidence>
<dbReference type="InterPro" id="IPR017871">
    <property type="entry name" value="ABC_transporter-like_CS"/>
</dbReference>
<dbReference type="InterPro" id="IPR030679">
    <property type="entry name" value="ABC_ATPase_HisP-typ"/>
</dbReference>
<dbReference type="GO" id="GO:0005524">
    <property type="term" value="F:ATP binding"/>
    <property type="evidence" value="ECO:0007669"/>
    <property type="project" value="UniProtKB-KW"/>
</dbReference>
<keyword evidence="3" id="KW-0547">Nucleotide-binding</keyword>
<reference evidence="6 7" key="1">
    <citation type="journal article" date="2011" name="J. Bacteriol.">
        <title>Genome sequence of Chthoniobacter flavus Ellin428, an aerobic heterotrophic soil bacterium.</title>
        <authorList>
            <person name="Kant R."/>
            <person name="van Passel M.W."/>
            <person name="Palva A."/>
            <person name="Lucas S."/>
            <person name="Lapidus A."/>
            <person name="Glavina Del Rio T."/>
            <person name="Dalin E."/>
            <person name="Tice H."/>
            <person name="Bruce D."/>
            <person name="Goodwin L."/>
            <person name="Pitluck S."/>
            <person name="Larimer F.W."/>
            <person name="Land M.L."/>
            <person name="Hauser L."/>
            <person name="Sangwan P."/>
            <person name="de Vos W.M."/>
            <person name="Janssen P.H."/>
            <person name="Smidt H."/>
        </authorList>
    </citation>
    <scope>NUCLEOTIDE SEQUENCE [LARGE SCALE GENOMIC DNA]</scope>
    <source>
        <strain evidence="6 7">Ellin428</strain>
    </source>
</reference>
<keyword evidence="2" id="KW-0813">Transport</keyword>
<dbReference type="InterPro" id="IPR003439">
    <property type="entry name" value="ABC_transporter-like_ATP-bd"/>
</dbReference>
<accession>B4D0R5</accession>
<dbReference type="PROSITE" id="PS00211">
    <property type="entry name" value="ABC_TRANSPORTER_1"/>
    <property type="match status" value="1"/>
</dbReference>
<feature type="domain" description="ABC transporter" evidence="5">
    <location>
        <begin position="3"/>
        <end position="237"/>
    </location>
</feature>
<dbReference type="Pfam" id="PF00005">
    <property type="entry name" value="ABC_tran"/>
    <property type="match status" value="1"/>
</dbReference>
<evidence type="ECO:0000256" key="2">
    <source>
        <dbReference type="ARBA" id="ARBA00022448"/>
    </source>
</evidence>
<dbReference type="PANTHER" id="PTHR43166:SF4">
    <property type="entry name" value="PHOSPHONATES IMPORT ATP-BINDING PROTEIN PHNC"/>
    <property type="match status" value="1"/>
</dbReference>
<dbReference type="SUPFAM" id="SSF52540">
    <property type="entry name" value="P-loop containing nucleoside triphosphate hydrolases"/>
    <property type="match status" value="1"/>
</dbReference>
<dbReference type="GO" id="GO:0016887">
    <property type="term" value="F:ATP hydrolysis activity"/>
    <property type="evidence" value="ECO:0007669"/>
    <property type="project" value="InterPro"/>
</dbReference>
<name>B4D0R5_9BACT</name>
<dbReference type="SMART" id="SM00382">
    <property type="entry name" value="AAA"/>
    <property type="match status" value="1"/>
</dbReference>
<keyword evidence="7" id="KW-1185">Reference proteome</keyword>
<dbReference type="PROSITE" id="PS50893">
    <property type="entry name" value="ABC_TRANSPORTER_2"/>
    <property type="match status" value="1"/>
</dbReference>
<dbReference type="InParanoid" id="B4D0R5"/>
<sequence>MRLDLRHLNKSYDANRVIDDMTVDFGELRSLALIGPSGGGKSTLLRIIAGLVAPDSGDIALNGEQLRFNEPALRAHRRQLGVVFQAYNLFPHLSALTNITLPLEKVHGLAPAAAAELARETLRRFALADHAHKKPAELSGGQKQRVAIARAIAIKPRLLLFDEPTSALDPEMTAEVLDVIEELKNEGRDFLLVTHEMGFARHVADRVAFLAQGRIIEHAPAEELFANPQSQECRDFLARILRH</sequence>
<dbReference type="Proteomes" id="UP000005824">
    <property type="component" value="Unassembled WGS sequence"/>
</dbReference>
<dbReference type="eggNOG" id="COG1126">
    <property type="taxonomic scope" value="Bacteria"/>
</dbReference>
<dbReference type="InterPro" id="IPR050086">
    <property type="entry name" value="MetN_ABC_transporter-like"/>
</dbReference>
<dbReference type="FunCoup" id="B4D0R5">
    <property type="interactions" value="303"/>
</dbReference>
<dbReference type="PANTHER" id="PTHR43166">
    <property type="entry name" value="AMINO ACID IMPORT ATP-BINDING PROTEIN"/>
    <property type="match status" value="1"/>
</dbReference>
<proteinExistence type="inferred from homology"/>